<gene>
    <name evidence="4" type="ORF">BsIDN1_28550</name>
</gene>
<dbReference type="GO" id="GO:0006310">
    <property type="term" value="P:DNA recombination"/>
    <property type="evidence" value="ECO:0007669"/>
    <property type="project" value="TreeGrafter"/>
</dbReference>
<accession>A0A5S9M6V4</accession>
<name>A0A5S9M6V4_BACIA</name>
<dbReference type="GO" id="GO:0005524">
    <property type="term" value="F:ATP binding"/>
    <property type="evidence" value="ECO:0007669"/>
    <property type="project" value="UniProtKB-KW"/>
</dbReference>
<keyword evidence="3" id="KW-0238">DNA-binding</keyword>
<dbReference type="PANTHER" id="PTHR30580:SF0">
    <property type="entry name" value="PRIMOSOMAL PROTEIN N"/>
    <property type="match status" value="1"/>
</dbReference>
<protein>
    <submittedName>
        <fullName evidence="4">Uncharacterized protein</fullName>
    </submittedName>
</protein>
<reference evidence="4 5" key="1">
    <citation type="submission" date="2019-12" db="EMBL/GenBank/DDBJ databases">
        <title>Full genome sequence of a Bacillus safensis strain isolated from commercially available natto in Indonesia.</title>
        <authorList>
            <person name="Yoshida M."/>
            <person name="Uomi M."/>
            <person name="Waturangi D."/>
            <person name="Ekaputri J.J."/>
            <person name="Setiamarga D.H.E."/>
        </authorList>
    </citation>
    <scope>NUCLEOTIDE SEQUENCE [LARGE SCALE GENOMIC DNA]</scope>
    <source>
        <strain evidence="4 5">IDN1</strain>
    </source>
</reference>
<dbReference type="EMBL" id="AP021906">
    <property type="protein sequence ID" value="BBP89237.1"/>
    <property type="molecule type" value="Genomic_DNA"/>
</dbReference>
<dbReference type="AlphaFoldDB" id="A0A5S9M6V4"/>
<dbReference type="GO" id="GO:0006270">
    <property type="term" value="P:DNA replication initiation"/>
    <property type="evidence" value="ECO:0007669"/>
    <property type="project" value="TreeGrafter"/>
</dbReference>
<keyword evidence="2" id="KW-0067">ATP-binding</keyword>
<dbReference type="Proteomes" id="UP000464658">
    <property type="component" value="Chromosome"/>
</dbReference>
<dbReference type="PANTHER" id="PTHR30580">
    <property type="entry name" value="PRIMOSOMAL PROTEIN N"/>
    <property type="match status" value="1"/>
</dbReference>
<sequence>MKKHFSFSRRSAAGAGRHEKAGSVIIIQSYTPSHYSIELTKQHDYEAFYEQEMLHRRHQSYPPYYFLAMVTVSHEEVTKAAHVTDQIVQFLK</sequence>
<dbReference type="GO" id="GO:0006302">
    <property type="term" value="P:double-strand break repair"/>
    <property type="evidence" value="ECO:0007669"/>
    <property type="project" value="TreeGrafter"/>
</dbReference>
<evidence type="ECO:0000256" key="2">
    <source>
        <dbReference type="ARBA" id="ARBA00022840"/>
    </source>
</evidence>
<evidence type="ECO:0000256" key="1">
    <source>
        <dbReference type="ARBA" id="ARBA00022741"/>
    </source>
</evidence>
<keyword evidence="1" id="KW-0547">Nucleotide-binding</keyword>
<evidence type="ECO:0000313" key="5">
    <source>
        <dbReference type="Proteomes" id="UP000464658"/>
    </source>
</evidence>
<organism evidence="4 5">
    <name type="scientific">Bacillus safensis</name>
    <dbReference type="NCBI Taxonomy" id="561879"/>
    <lineage>
        <taxon>Bacteria</taxon>
        <taxon>Bacillati</taxon>
        <taxon>Bacillota</taxon>
        <taxon>Bacilli</taxon>
        <taxon>Bacillales</taxon>
        <taxon>Bacillaceae</taxon>
        <taxon>Bacillus</taxon>
    </lineage>
</organism>
<proteinExistence type="predicted"/>
<evidence type="ECO:0000256" key="3">
    <source>
        <dbReference type="ARBA" id="ARBA00023125"/>
    </source>
</evidence>
<dbReference type="GO" id="GO:0003677">
    <property type="term" value="F:DNA binding"/>
    <property type="evidence" value="ECO:0007669"/>
    <property type="project" value="UniProtKB-KW"/>
</dbReference>
<dbReference type="GO" id="GO:0043138">
    <property type="term" value="F:3'-5' DNA helicase activity"/>
    <property type="evidence" value="ECO:0007669"/>
    <property type="project" value="TreeGrafter"/>
</dbReference>
<evidence type="ECO:0000313" key="4">
    <source>
        <dbReference type="EMBL" id="BBP89237.1"/>
    </source>
</evidence>